<feature type="transmembrane region" description="Helical" evidence="8">
    <location>
        <begin position="133"/>
        <end position="151"/>
    </location>
</feature>
<evidence type="ECO:0000256" key="7">
    <source>
        <dbReference type="SAM" id="MobiDB-lite"/>
    </source>
</evidence>
<dbReference type="AlphaFoldDB" id="M5FPB9"/>
<dbReference type="SUPFAM" id="SSF103473">
    <property type="entry name" value="MFS general substrate transporter"/>
    <property type="match status" value="1"/>
</dbReference>
<name>M5FPB9_DACPD</name>
<keyword evidence="4 8" id="KW-1133">Transmembrane helix</keyword>
<evidence type="ECO:0000256" key="1">
    <source>
        <dbReference type="ARBA" id="ARBA00004141"/>
    </source>
</evidence>
<sequence length="460" mass="51056">MSSAELEKVSETTLEKTMSAKDAEVQAHMTEDDADEALKIVQEEGENFTMTPQEEAALLRKIDWHILPLLCIVYGLQYLDKTTLSYSSIMGISTYANLVGQEYSWLAGIFYFGYLVWEYPTNRLLQRLPLAKYTAFNIIVWGTILACMAGAKNWAGLMVVRFFLGIFEASVSPGFALFTSQWYKTNEQGARTGLWFSFNGFAQIFGGLVAYSPVTAHFLTPREKAMAIERIRGNNQGIGNKHFKWYQFKEALLDVKTCLFVAYALIADVPNGGITNFFSIVLTSFGFTAQQSLLYGCPAGAIEVITLIGFLWLGDRYGNRLLWGAISQGISMLGMVLVYALPSDLKVGRLIGYYLTGASATGFVVLLSLISSNVAGYTKKTTVSALYLIFYCVGNPIRPQAFQSKNAPFYTPALAAIVACFAACMLILLALWYVNYAENVRREKMKAAGEIVHVPNQEFL</sequence>
<evidence type="ECO:0000313" key="9">
    <source>
        <dbReference type="EMBL" id="EJT98420.1"/>
    </source>
</evidence>
<dbReference type="OrthoDB" id="6730379at2759"/>
<dbReference type="InterPro" id="IPR011701">
    <property type="entry name" value="MFS"/>
</dbReference>
<dbReference type="FunFam" id="1.20.1250.20:FF:000064">
    <property type="entry name" value="MFS allantoate transporter"/>
    <property type="match status" value="1"/>
</dbReference>
<protein>
    <submittedName>
        <fullName evidence="9">MFS allantoate transporter</fullName>
    </submittedName>
</protein>
<keyword evidence="3 8" id="KW-0812">Transmembrane</keyword>
<feature type="transmembrane region" description="Helical" evidence="8">
    <location>
        <begin position="321"/>
        <end position="339"/>
    </location>
</feature>
<keyword evidence="10" id="KW-1185">Reference proteome</keyword>
<feature type="region of interest" description="Disordered" evidence="7">
    <location>
        <begin position="1"/>
        <end position="21"/>
    </location>
</feature>
<proteinExistence type="inferred from homology"/>
<dbReference type="PANTHER" id="PTHR43791:SF1">
    <property type="entry name" value="ALLANTOATE PERMEASE"/>
    <property type="match status" value="1"/>
</dbReference>
<comment type="subcellular location">
    <subcellularLocation>
        <location evidence="1">Membrane</location>
        <topology evidence="1">Multi-pass membrane protein</topology>
    </subcellularLocation>
</comment>
<evidence type="ECO:0000256" key="4">
    <source>
        <dbReference type="ARBA" id="ARBA00022989"/>
    </source>
</evidence>
<comment type="similarity">
    <text evidence="6">Belongs to the major facilitator superfamily. Allantoate permease family.</text>
</comment>
<dbReference type="Gene3D" id="1.20.1250.20">
    <property type="entry name" value="MFS general substrate transporter like domains"/>
    <property type="match status" value="2"/>
</dbReference>
<dbReference type="EMBL" id="JH795873">
    <property type="protein sequence ID" value="EJT98420.1"/>
    <property type="molecule type" value="Genomic_DNA"/>
</dbReference>
<keyword evidence="5 8" id="KW-0472">Membrane</keyword>
<feature type="transmembrane region" description="Helical" evidence="8">
    <location>
        <begin position="157"/>
        <end position="180"/>
    </location>
</feature>
<dbReference type="RefSeq" id="XP_040625318.1">
    <property type="nucleotide sequence ID" value="XM_040771328.1"/>
</dbReference>
<keyword evidence="2" id="KW-0813">Transport</keyword>
<reference evidence="9 10" key="1">
    <citation type="journal article" date="2012" name="Science">
        <title>The Paleozoic origin of enzymatic lignin decomposition reconstructed from 31 fungal genomes.</title>
        <authorList>
            <person name="Floudas D."/>
            <person name="Binder M."/>
            <person name="Riley R."/>
            <person name="Barry K."/>
            <person name="Blanchette R.A."/>
            <person name="Henrissat B."/>
            <person name="Martinez A.T."/>
            <person name="Otillar R."/>
            <person name="Spatafora J.W."/>
            <person name="Yadav J.S."/>
            <person name="Aerts A."/>
            <person name="Benoit I."/>
            <person name="Boyd A."/>
            <person name="Carlson A."/>
            <person name="Copeland A."/>
            <person name="Coutinho P.M."/>
            <person name="de Vries R.P."/>
            <person name="Ferreira P."/>
            <person name="Findley K."/>
            <person name="Foster B."/>
            <person name="Gaskell J."/>
            <person name="Glotzer D."/>
            <person name="Gorecki P."/>
            <person name="Heitman J."/>
            <person name="Hesse C."/>
            <person name="Hori C."/>
            <person name="Igarashi K."/>
            <person name="Jurgens J.A."/>
            <person name="Kallen N."/>
            <person name="Kersten P."/>
            <person name="Kohler A."/>
            <person name="Kuees U."/>
            <person name="Kumar T.K.A."/>
            <person name="Kuo A."/>
            <person name="LaButti K."/>
            <person name="Larrondo L.F."/>
            <person name="Lindquist E."/>
            <person name="Ling A."/>
            <person name="Lombard V."/>
            <person name="Lucas S."/>
            <person name="Lundell T."/>
            <person name="Martin R."/>
            <person name="McLaughlin D.J."/>
            <person name="Morgenstern I."/>
            <person name="Morin E."/>
            <person name="Murat C."/>
            <person name="Nagy L.G."/>
            <person name="Nolan M."/>
            <person name="Ohm R.A."/>
            <person name="Patyshakuliyeva A."/>
            <person name="Rokas A."/>
            <person name="Ruiz-Duenas F.J."/>
            <person name="Sabat G."/>
            <person name="Salamov A."/>
            <person name="Samejima M."/>
            <person name="Schmutz J."/>
            <person name="Slot J.C."/>
            <person name="St John F."/>
            <person name="Stenlid J."/>
            <person name="Sun H."/>
            <person name="Sun S."/>
            <person name="Syed K."/>
            <person name="Tsang A."/>
            <person name="Wiebenga A."/>
            <person name="Young D."/>
            <person name="Pisabarro A."/>
            <person name="Eastwood D.C."/>
            <person name="Martin F."/>
            <person name="Cullen D."/>
            <person name="Grigoriev I.V."/>
            <person name="Hibbett D.S."/>
        </authorList>
    </citation>
    <scope>NUCLEOTIDE SEQUENCE [LARGE SCALE GENOMIC DNA]</scope>
    <source>
        <strain evidence="9 10">DJM-731 SS1</strain>
    </source>
</reference>
<dbReference type="Proteomes" id="UP000030653">
    <property type="component" value="Unassembled WGS sequence"/>
</dbReference>
<evidence type="ECO:0000256" key="8">
    <source>
        <dbReference type="SAM" id="Phobius"/>
    </source>
</evidence>
<evidence type="ECO:0000256" key="5">
    <source>
        <dbReference type="ARBA" id="ARBA00023136"/>
    </source>
</evidence>
<feature type="transmembrane region" description="Helical" evidence="8">
    <location>
        <begin position="409"/>
        <end position="434"/>
    </location>
</feature>
<evidence type="ECO:0000256" key="3">
    <source>
        <dbReference type="ARBA" id="ARBA00022692"/>
    </source>
</evidence>
<dbReference type="GeneID" id="63686390"/>
<evidence type="ECO:0000256" key="6">
    <source>
        <dbReference type="ARBA" id="ARBA00037968"/>
    </source>
</evidence>
<evidence type="ECO:0000256" key="2">
    <source>
        <dbReference type="ARBA" id="ARBA00022448"/>
    </source>
</evidence>
<feature type="transmembrane region" description="Helical" evidence="8">
    <location>
        <begin position="351"/>
        <end position="369"/>
    </location>
</feature>
<feature type="transmembrane region" description="Helical" evidence="8">
    <location>
        <begin position="192"/>
        <end position="211"/>
    </location>
</feature>
<dbReference type="OMA" id="CEATHAK"/>
<dbReference type="InterPro" id="IPR036259">
    <property type="entry name" value="MFS_trans_sf"/>
</dbReference>
<dbReference type="STRING" id="1858805.M5FPB9"/>
<organism evidence="9 10">
    <name type="scientific">Dacryopinax primogenitus (strain DJM 731)</name>
    <name type="common">Brown rot fungus</name>
    <dbReference type="NCBI Taxonomy" id="1858805"/>
    <lineage>
        <taxon>Eukaryota</taxon>
        <taxon>Fungi</taxon>
        <taxon>Dikarya</taxon>
        <taxon>Basidiomycota</taxon>
        <taxon>Agaricomycotina</taxon>
        <taxon>Dacrymycetes</taxon>
        <taxon>Dacrymycetales</taxon>
        <taxon>Dacrymycetaceae</taxon>
        <taxon>Dacryopinax</taxon>
    </lineage>
</organism>
<dbReference type="HOGENOM" id="CLU_001265_0_5_1"/>
<gene>
    <name evidence="9" type="ORF">DACRYDRAFT_18060</name>
</gene>
<dbReference type="GO" id="GO:0016020">
    <property type="term" value="C:membrane"/>
    <property type="evidence" value="ECO:0007669"/>
    <property type="project" value="UniProtKB-SubCell"/>
</dbReference>
<evidence type="ECO:0000313" key="10">
    <source>
        <dbReference type="Proteomes" id="UP000030653"/>
    </source>
</evidence>
<dbReference type="Pfam" id="PF07690">
    <property type="entry name" value="MFS_1"/>
    <property type="match status" value="1"/>
</dbReference>
<accession>M5FPB9</accession>
<feature type="transmembrane region" description="Helical" evidence="8">
    <location>
        <begin position="381"/>
        <end position="397"/>
    </location>
</feature>
<feature type="transmembrane region" description="Helical" evidence="8">
    <location>
        <begin position="293"/>
        <end position="314"/>
    </location>
</feature>
<dbReference type="PANTHER" id="PTHR43791">
    <property type="entry name" value="PERMEASE-RELATED"/>
    <property type="match status" value="1"/>
</dbReference>
<dbReference type="GO" id="GO:0022857">
    <property type="term" value="F:transmembrane transporter activity"/>
    <property type="evidence" value="ECO:0007669"/>
    <property type="project" value="InterPro"/>
</dbReference>